<evidence type="ECO:0000256" key="1">
    <source>
        <dbReference type="ARBA" id="ARBA00006043"/>
    </source>
</evidence>
<dbReference type="AlphaFoldDB" id="A0A1A5ZWS3"/>
<evidence type="ECO:0000313" key="6">
    <source>
        <dbReference type="EMBL" id="OBR82256.1"/>
    </source>
</evidence>
<dbReference type="KEGG" id="kdj:28970714"/>
<dbReference type="RefSeq" id="XP_018260098.1">
    <property type="nucleotide sequence ID" value="XM_018410289.1"/>
</dbReference>
<reference evidence="6" key="1">
    <citation type="submission" date="2013-07" db="EMBL/GenBank/DDBJ databases">
        <title>The Genome Sequence of Cryptococcus dejecticola CBS10117.</title>
        <authorList>
            <consortium name="The Broad Institute Genome Sequencing Platform"/>
            <person name="Cuomo C."/>
            <person name="Litvintseva A."/>
            <person name="Chen Y."/>
            <person name="Heitman J."/>
            <person name="Sun S."/>
            <person name="Springer D."/>
            <person name="Dromer F."/>
            <person name="Young S.K."/>
            <person name="Zeng Q."/>
            <person name="Gargeya S."/>
            <person name="Fitzgerald M."/>
            <person name="Abouelleil A."/>
            <person name="Alvarado L."/>
            <person name="Berlin A.M."/>
            <person name="Chapman S.B."/>
            <person name="Dewar J."/>
            <person name="Goldberg J."/>
            <person name="Griggs A."/>
            <person name="Gujja S."/>
            <person name="Hansen M."/>
            <person name="Howarth C."/>
            <person name="Imamovic A."/>
            <person name="Larimer J."/>
            <person name="McCowan C."/>
            <person name="Murphy C."/>
            <person name="Pearson M."/>
            <person name="Priest M."/>
            <person name="Roberts A."/>
            <person name="Saif S."/>
            <person name="Shea T."/>
            <person name="Sykes S."/>
            <person name="Wortman J."/>
            <person name="Nusbaum C."/>
            <person name="Birren B."/>
        </authorList>
    </citation>
    <scope>NUCLEOTIDE SEQUENCE [LARGE SCALE GENOMIC DNA]</scope>
    <source>
        <strain evidence="6">CBS 10117</strain>
    </source>
</reference>
<dbReference type="EMBL" id="KI894035">
    <property type="protein sequence ID" value="OBR82256.1"/>
    <property type="molecule type" value="Genomic_DNA"/>
</dbReference>
<dbReference type="InterPro" id="IPR055417">
    <property type="entry name" value="UFD1_N1"/>
</dbReference>
<feature type="compositionally biased region" description="Acidic residues" evidence="3">
    <location>
        <begin position="483"/>
        <end position="510"/>
    </location>
</feature>
<accession>A0A1A5ZWS3</accession>
<name>A0A1A5ZWS3_9TREE</name>
<reference evidence="7" key="2">
    <citation type="submission" date="2013-07" db="EMBL/GenBank/DDBJ databases">
        <authorList>
            <consortium name="The Broad Institute Genome Sequencing Platform"/>
            <person name="Cuomo C."/>
            <person name="Litvintseva A."/>
            <person name="Chen Y."/>
            <person name="Heitman J."/>
            <person name="Sun S."/>
            <person name="Springer D."/>
            <person name="Dromer F."/>
            <person name="Young S.K."/>
            <person name="Zeng Q."/>
            <person name="Gargeya S."/>
            <person name="Fitzgerald M."/>
            <person name="Abouelleil A."/>
            <person name="Alvarado L."/>
            <person name="Berlin A.M."/>
            <person name="Chapman S.B."/>
            <person name="Dewar J."/>
            <person name="Goldberg J."/>
            <person name="Griggs A."/>
            <person name="Gujja S."/>
            <person name="Hansen M."/>
            <person name="Howarth C."/>
            <person name="Imamovic A."/>
            <person name="Larimer J."/>
            <person name="McCowan C."/>
            <person name="Murphy C."/>
            <person name="Pearson M."/>
            <person name="Priest M."/>
            <person name="Roberts A."/>
            <person name="Saif S."/>
            <person name="Shea T."/>
            <person name="Sykes S."/>
            <person name="Wortman J."/>
            <person name="Nusbaum C."/>
            <person name="Birren B."/>
        </authorList>
    </citation>
    <scope>NUCLEOTIDE SEQUENCE</scope>
    <source>
        <strain evidence="7">CBS 10117</strain>
    </source>
</reference>
<dbReference type="GO" id="GO:0006511">
    <property type="term" value="P:ubiquitin-dependent protein catabolic process"/>
    <property type="evidence" value="ECO:0007669"/>
    <property type="project" value="InterPro"/>
</dbReference>
<evidence type="ECO:0000313" key="8">
    <source>
        <dbReference type="Proteomes" id="UP000078595"/>
    </source>
</evidence>
<dbReference type="VEuPathDB" id="FungiDB:I303_07015"/>
<dbReference type="PANTHER" id="PTHR12555">
    <property type="entry name" value="UBIQUITIN FUSION DEGRADATON PROTEIN 1"/>
    <property type="match status" value="1"/>
</dbReference>
<evidence type="ECO:0000259" key="4">
    <source>
        <dbReference type="Pfam" id="PF03152"/>
    </source>
</evidence>
<proteinExistence type="inferred from homology"/>
<feature type="compositionally biased region" description="Basic and acidic residues" evidence="3">
    <location>
        <begin position="374"/>
        <end position="385"/>
    </location>
</feature>
<dbReference type="Pfam" id="PF03152">
    <property type="entry name" value="UFD1_N1"/>
    <property type="match status" value="1"/>
</dbReference>
<comment type="similarity">
    <text evidence="1">Belongs to the UFD1 family.</text>
</comment>
<dbReference type="Gene3D" id="2.40.40.50">
    <property type="entry name" value="Ubiquitin fusion degradation protein UFD1, N-terminal domain"/>
    <property type="match status" value="1"/>
</dbReference>
<gene>
    <name evidence="6" type="ORF">I303_07015</name>
    <name evidence="7" type="ORF">I303_108660</name>
</gene>
<feature type="compositionally biased region" description="Polar residues" evidence="3">
    <location>
        <begin position="270"/>
        <end position="298"/>
    </location>
</feature>
<dbReference type="InterPro" id="IPR004854">
    <property type="entry name" value="Ufd1-like"/>
</dbReference>
<dbReference type="PANTHER" id="PTHR12555:SF13">
    <property type="entry name" value="UBIQUITIN RECOGNITION FACTOR IN ER-ASSOCIATED DEGRADATION PROTEIN 1"/>
    <property type="match status" value="1"/>
</dbReference>
<dbReference type="GeneID" id="28970714"/>
<dbReference type="InterPro" id="IPR042299">
    <property type="entry name" value="Ufd1-like_Nn"/>
</dbReference>
<feature type="compositionally biased region" description="Basic and acidic residues" evidence="3">
    <location>
        <begin position="427"/>
        <end position="447"/>
    </location>
</feature>
<dbReference type="Proteomes" id="UP000078595">
    <property type="component" value="Chromosome 11"/>
</dbReference>
<protein>
    <submittedName>
        <fullName evidence="6">Ubiquitin fusion degradation protein 1</fullName>
    </submittedName>
</protein>
<feature type="compositionally biased region" description="Basic and acidic residues" evidence="3">
    <location>
        <begin position="462"/>
        <end position="478"/>
    </location>
</feature>
<dbReference type="GO" id="GO:0034098">
    <property type="term" value="C:VCP-NPL4-UFD1 AAA ATPase complex"/>
    <property type="evidence" value="ECO:0007669"/>
    <property type="project" value="TreeGrafter"/>
</dbReference>
<evidence type="ECO:0000313" key="7">
    <source>
        <dbReference type="EMBL" id="WWC66038.1"/>
    </source>
</evidence>
<feature type="compositionally biased region" description="Basic and acidic residues" evidence="3">
    <location>
        <begin position="318"/>
        <end position="334"/>
    </location>
</feature>
<organism evidence="6">
    <name type="scientific">Kwoniella dejecticola CBS 10117</name>
    <dbReference type="NCBI Taxonomy" id="1296121"/>
    <lineage>
        <taxon>Eukaryota</taxon>
        <taxon>Fungi</taxon>
        <taxon>Dikarya</taxon>
        <taxon>Basidiomycota</taxon>
        <taxon>Agaricomycotina</taxon>
        <taxon>Tremellomycetes</taxon>
        <taxon>Tremellales</taxon>
        <taxon>Cryptococcaceae</taxon>
        <taxon>Kwoniella</taxon>
    </lineage>
</organism>
<keyword evidence="2" id="KW-0833">Ubl conjugation pathway</keyword>
<evidence type="ECO:0000256" key="2">
    <source>
        <dbReference type="ARBA" id="ARBA00022786"/>
    </source>
</evidence>
<sequence length="510" mass="54658">MNHGYDDSDEEYDYATPPVLGGGGRGGPPAGPSALLSQLMGGMGGMGRYSFRAPPPSAFDEYYKAYSVAVMGGRERPELMYGGKIIMPPGALAKLTALDISSPWTFQLRNPRNPTVHQTHAGVLEFIADEGIVHLPAWMMKTLNLTEGDPIRLTGAKLPKGKMVKIQAQSTDFLQVSDAKAVLESALRFYSVLTKNDIIEITYNSLIFEFLIMETYAVSGEPASGGISVIDTDLEVDFETPVGYVEPPRPAPAPIPTMADKLKIDLSETHTVSAGSSRPGTSLSNRSGGDSSGGQKESFTGVGQSLSGKKVKGKGLAKKIEQVDESSKINRNDGPRIITPESLADDGRKIPAALVLPQGKFFFGFKYIEYDPSKAPKPTSEDAEKNGNGNLHPFGGSGQTLKKAPPKGTRSPFRQPSPPPPSTTTVKGKEKADGKAEAEAAAEDKWAKLGNGNTLSTSNKRPKLEEKEEARTHSRQEVIDATMLDEDDFMFDGGDGSEDDGDDVIDIDSD</sequence>
<dbReference type="GO" id="GO:0031593">
    <property type="term" value="F:polyubiquitin modification-dependent protein binding"/>
    <property type="evidence" value="ECO:0007669"/>
    <property type="project" value="TreeGrafter"/>
</dbReference>
<evidence type="ECO:0000256" key="3">
    <source>
        <dbReference type="SAM" id="MobiDB-lite"/>
    </source>
</evidence>
<dbReference type="Gene3D" id="3.10.330.10">
    <property type="match status" value="1"/>
</dbReference>
<dbReference type="GO" id="GO:0036503">
    <property type="term" value="P:ERAD pathway"/>
    <property type="evidence" value="ECO:0007669"/>
    <property type="project" value="TreeGrafter"/>
</dbReference>
<feature type="region of interest" description="Disordered" evidence="3">
    <location>
        <begin position="1"/>
        <end position="34"/>
    </location>
</feature>
<keyword evidence="8" id="KW-1185">Reference proteome</keyword>
<reference evidence="7" key="3">
    <citation type="submission" date="2024-02" db="EMBL/GenBank/DDBJ databases">
        <title>Comparative genomics of Cryptococcus and Kwoniella reveals pathogenesis evolution and contrasting modes of karyotype evolution via chromosome fusion or intercentromeric recombination.</title>
        <authorList>
            <person name="Coelho M.A."/>
            <person name="David-Palma M."/>
            <person name="Shea T."/>
            <person name="Bowers K."/>
            <person name="McGinley-Smith S."/>
            <person name="Mohammad A.W."/>
            <person name="Gnirke A."/>
            <person name="Yurkov A.M."/>
            <person name="Nowrousian M."/>
            <person name="Sun S."/>
            <person name="Cuomo C.A."/>
            <person name="Heitman J."/>
        </authorList>
    </citation>
    <scope>NUCLEOTIDE SEQUENCE</scope>
    <source>
        <strain evidence="7">CBS 10117</strain>
    </source>
</reference>
<feature type="domain" description="Ubiquitin fusion degradation protein UFD1 N-terminal subdomain 2" evidence="5">
    <location>
        <begin position="160"/>
        <end position="241"/>
    </location>
</feature>
<feature type="region of interest" description="Disordered" evidence="3">
    <location>
        <begin position="374"/>
        <end position="510"/>
    </location>
</feature>
<dbReference type="InterPro" id="IPR055418">
    <property type="entry name" value="UFD1_N2"/>
</dbReference>
<evidence type="ECO:0000259" key="5">
    <source>
        <dbReference type="Pfam" id="PF24842"/>
    </source>
</evidence>
<dbReference type="EMBL" id="CP144540">
    <property type="protein sequence ID" value="WWC66038.1"/>
    <property type="molecule type" value="Genomic_DNA"/>
</dbReference>
<feature type="domain" description="Ubiquitin fusion degradation protein UFD1 N-terminal subdomain 1" evidence="4">
    <location>
        <begin position="59"/>
        <end position="159"/>
    </location>
</feature>
<dbReference type="STRING" id="1296121.A0A1A5ZWS3"/>
<dbReference type="Pfam" id="PF24842">
    <property type="entry name" value="UFD1_N2"/>
    <property type="match status" value="1"/>
</dbReference>
<dbReference type="OrthoDB" id="422728at2759"/>
<feature type="region of interest" description="Disordered" evidence="3">
    <location>
        <begin position="270"/>
        <end position="342"/>
    </location>
</feature>